<evidence type="ECO:0000259" key="13">
    <source>
        <dbReference type="PROSITE" id="PS50800"/>
    </source>
</evidence>
<evidence type="ECO:0000256" key="2">
    <source>
        <dbReference type="ARBA" id="ARBA00005240"/>
    </source>
</evidence>
<evidence type="ECO:0000256" key="1">
    <source>
        <dbReference type="ARBA" id="ARBA00004123"/>
    </source>
</evidence>
<organism evidence="14">
    <name type="scientific">Tetraselmis chuii</name>
    <dbReference type="NCBI Taxonomy" id="63592"/>
    <lineage>
        <taxon>Eukaryota</taxon>
        <taxon>Viridiplantae</taxon>
        <taxon>Chlorophyta</taxon>
        <taxon>core chlorophytes</taxon>
        <taxon>Chlorodendrophyceae</taxon>
        <taxon>Chlorodendrales</taxon>
        <taxon>Chlorodendraceae</taxon>
        <taxon>Tetraselmis</taxon>
    </lineage>
</organism>
<keyword evidence="9" id="KW-0233">DNA recombination</keyword>
<keyword evidence="11" id="KW-0539">Nucleus</keyword>
<dbReference type="AlphaFoldDB" id="A0A7S1X7R0"/>
<dbReference type="GO" id="GO:0042162">
    <property type="term" value="F:telomeric DNA binding"/>
    <property type="evidence" value="ECO:0007669"/>
    <property type="project" value="InterPro"/>
</dbReference>
<dbReference type="Pfam" id="PF02037">
    <property type="entry name" value="SAP"/>
    <property type="match status" value="1"/>
</dbReference>
<dbReference type="GO" id="GO:0016787">
    <property type="term" value="F:hydrolase activity"/>
    <property type="evidence" value="ECO:0007669"/>
    <property type="project" value="UniProtKB-KW"/>
</dbReference>
<keyword evidence="5" id="KW-0378">Hydrolase</keyword>
<evidence type="ECO:0000256" key="4">
    <source>
        <dbReference type="ARBA" id="ARBA00022763"/>
    </source>
</evidence>
<dbReference type="GO" id="GO:0003678">
    <property type="term" value="F:DNA helicase activity"/>
    <property type="evidence" value="ECO:0007669"/>
    <property type="project" value="InterPro"/>
</dbReference>
<dbReference type="PIRSF" id="PIRSF003033">
    <property type="entry name" value="Ku70"/>
    <property type="match status" value="1"/>
</dbReference>
<dbReference type="Gene3D" id="2.40.290.10">
    <property type="match status" value="1"/>
</dbReference>
<dbReference type="PANTHER" id="PTHR12604:SF2">
    <property type="entry name" value="X-RAY REPAIR CROSS-COMPLEMENTING PROTEIN 6"/>
    <property type="match status" value="1"/>
</dbReference>
<dbReference type="Pfam" id="PF03731">
    <property type="entry name" value="Ku_N"/>
    <property type="match status" value="1"/>
</dbReference>
<dbReference type="Gene3D" id="3.40.50.410">
    <property type="entry name" value="von Willebrand factor, type A domain"/>
    <property type="match status" value="1"/>
</dbReference>
<protein>
    <recommendedName>
        <fullName evidence="13">SAP domain-containing protein</fullName>
    </recommendedName>
</protein>
<dbReference type="SUPFAM" id="SSF100939">
    <property type="entry name" value="SPOC domain-like"/>
    <property type="match status" value="1"/>
</dbReference>
<dbReference type="PANTHER" id="PTHR12604">
    <property type="entry name" value="KU AUTOANTIGEN DNA HELICASE"/>
    <property type="match status" value="1"/>
</dbReference>
<keyword evidence="8" id="KW-0238">DNA-binding</keyword>
<proteinExistence type="inferred from homology"/>
<keyword evidence="4" id="KW-0227">DNA damage</keyword>
<evidence type="ECO:0000313" key="14">
    <source>
        <dbReference type="EMBL" id="CAD9215654.1"/>
    </source>
</evidence>
<evidence type="ECO:0000256" key="3">
    <source>
        <dbReference type="ARBA" id="ARBA00022741"/>
    </source>
</evidence>
<keyword evidence="10" id="KW-0234">DNA repair</keyword>
<feature type="domain" description="SAP" evidence="13">
    <location>
        <begin position="575"/>
        <end position="609"/>
    </location>
</feature>
<evidence type="ECO:0000256" key="10">
    <source>
        <dbReference type="ARBA" id="ARBA00023204"/>
    </source>
</evidence>
<gene>
    <name evidence="14" type="ORF">TCHU04912_LOCUS17894</name>
</gene>
<dbReference type="GO" id="GO:0005524">
    <property type="term" value="F:ATP binding"/>
    <property type="evidence" value="ECO:0007669"/>
    <property type="project" value="UniProtKB-KW"/>
</dbReference>
<dbReference type="InterPro" id="IPR005161">
    <property type="entry name" value="Ku_N"/>
</dbReference>
<dbReference type="SUPFAM" id="SSF53300">
    <property type="entry name" value="vWA-like"/>
    <property type="match status" value="1"/>
</dbReference>
<reference evidence="14" key="1">
    <citation type="submission" date="2021-01" db="EMBL/GenBank/DDBJ databases">
        <authorList>
            <person name="Corre E."/>
            <person name="Pelletier E."/>
            <person name="Niang G."/>
            <person name="Scheremetjew M."/>
            <person name="Finn R."/>
            <person name="Kale V."/>
            <person name="Holt S."/>
            <person name="Cochrane G."/>
            <person name="Meng A."/>
            <person name="Brown T."/>
            <person name="Cohen L."/>
        </authorList>
    </citation>
    <scope>NUCLEOTIDE SEQUENCE</scope>
    <source>
        <strain evidence="14">PLY429</strain>
    </source>
</reference>
<dbReference type="NCBIfam" id="TIGR00578">
    <property type="entry name" value="ku70"/>
    <property type="match status" value="1"/>
</dbReference>
<dbReference type="Gene3D" id="1.10.1600.10">
    <property type="match status" value="1"/>
</dbReference>
<accession>A0A7S1X7R0</accession>
<dbReference type="GO" id="GO:0006303">
    <property type="term" value="P:double-strand break repair via nonhomologous end joining"/>
    <property type="evidence" value="ECO:0007669"/>
    <property type="project" value="InterPro"/>
</dbReference>
<evidence type="ECO:0000256" key="8">
    <source>
        <dbReference type="ARBA" id="ARBA00023125"/>
    </source>
</evidence>
<dbReference type="GO" id="GO:0006310">
    <property type="term" value="P:DNA recombination"/>
    <property type="evidence" value="ECO:0007669"/>
    <property type="project" value="UniProtKB-KW"/>
</dbReference>
<dbReference type="SUPFAM" id="SSF68906">
    <property type="entry name" value="SAP domain"/>
    <property type="match status" value="1"/>
</dbReference>
<keyword evidence="6" id="KW-0347">Helicase</keyword>
<name>A0A7S1X7R0_9CHLO</name>
<evidence type="ECO:0000256" key="11">
    <source>
        <dbReference type="ARBA" id="ARBA00023242"/>
    </source>
</evidence>
<dbReference type="InterPro" id="IPR005160">
    <property type="entry name" value="Ku_C"/>
</dbReference>
<dbReference type="SMART" id="SM00559">
    <property type="entry name" value="Ku78"/>
    <property type="match status" value="1"/>
</dbReference>
<dbReference type="GO" id="GO:0043564">
    <property type="term" value="C:Ku70:Ku80 complex"/>
    <property type="evidence" value="ECO:0007669"/>
    <property type="project" value="InterPro"/>
</dbReference>
<dbReference type="GO" id="GO:0003684">
    <property type="term" value="F:damaged DNA binding"/>
    <property type="evidence" value="ECO:0007669"/>
    <property type="project" value="InterPro"/>
</dbReference>
<dbReference type="InterPro" id="IPR036465">
    <property type="entry name" value="vWFA_dom_sf"/>
</dbReference>
<dbReference type="GO" id="GO:0000723">
    <property type="term" value="P:telomere maintenance"/>
    <property type="evidence" value="ECO:0007669"/>
    <property type="project" value="InterPro"/>
</dbReference>
<comment type="subcellular location">
    <subcellularLocation>
        <location evidence="1">Nucleus</location>
    </subcellularLocation>
</comment>
<dbReference type="InterPro" id="IPR016194">
    <property type="entry name" value="SPOC-like_C_dom_sf"/>
</dbReference>
<evidence type="ECO:0000256" key="12">
    <source>
        <dbReference type="SAM" id="MobiDB-lite"/>
    </source>
</evidence>
<dbReference type="InterPro" id="IPR036361">
    <property type="entry name" value="SAP_dom_sf"/>
</dbReference>
<dbReference type="Pfam" id="PF02735">
    <property type="entry name" value="Ku"/>
    <property type="match status" value="1"/>
</dbReference>
<keyword evidence="7" id="KW-0067">ATP-binding</keyword>
<dbReference type="InterPro" id="IPR006164">
    <property type="entry name" value="DNA_bd_Ku70/Ku80"/>
</dbReference>
<evidence type="ECO:0000256" key="5">
    <source>
        <dbReference type="ARBA" id="ARBA00022801"/>
    </source>
</evidence>
<dbReference type="Gene3D" id="4.10.970.10">
    <property type="entry name" value="Ku70, bridge and pillars"/>
    <property type="match status" value="1"/>
</dbReference>
<sequence>MPPQGIEPVTELMVVLVACHPSMLAPSQGFEGESAHKVVMDTLVKHMKRRIIASKHDEMGVIFYGAEKQNSAVVEHEGLTPFEHTFYHQMLKPLTAKCIKDVEGLADSQSFASRVGSADNRVCGPEALKNALWACSQMFSKRTSAAKVAKKVWVFTDDDLESAQGNTSLRSGVISRVKDLSERQITVELFPIAADGGSFNMSHLWKEVLQLASDEDAEEVVHCVAGKVGELTQAVFQKAAKKRPLRSLRWTLVGDVTIAVQLFAMVAKHSKPSAHHLEARTNEAVVAESALVCQDTGMQLQSVAKKYLPVRGEKIVMDFAEFQASKNAATGAGGAGLLLLGFNSREAIKDYHQLRSAYFVYPHEKAIPGSKATFIALHAKMIAMKKVAIVRYQRAESSDPCLAALLPQWEELMEDEEGQTVQLRPPGLHLVTLPFADEIRHAEDHAQFAAVVVKADAPAVSCAESVIEELSIPDPEFSSTTIQNPALQHYYTVLHALALEEPADPTQMELRDSTMYTVEESLRMEGQSQRGCVEAMQRFKKEVFGPEGSAEQSTAAGKKRTASQALGKGEASGGPRHWTVALLRNYCIEHGLSGSGKKADLVERVENAMKETSV</sequence>
<dbReference type="PROSITE" id="PS50800">
    <property type="entry name" value="SAP"/>
    <property type="match status" value="1"/>
</dbReference>
<evidence type="ECO:0000256" key="9">
    <source>
        <dbReference type="ARBA" id="ARBA00023172"/>
    </source>
</evidence>
<dbReference type="Gene3D" id="1.10.720.30">
    <property type="entry name" value="SAP domain"/>
    <property type="match status" value="1"/>
</dbReference>
<dbReference type="GO" id="GO:0003690">
    <property type="term" value="F:double-stranded DNA binding"/>
    <property type="evidence" value="ECO:0007669"/>
    <property type="project" value="TreeGrafter"/>
</dbReference>
<dbReference type="InterPro" id="IPR006165">
    <property type="entry name" value="Ku70"/>
</dbReference>
<dbReference type="InterPro" id="IPR003034">
    <property type="entry name" value="SAP_dom"/>
</dbReference>
<comment type="similarity">
    <text evidence="2">Belongs to the ku70 family.</text>
</comment>
<keyword evidence="3" id="KW-0547">Nucleotide-binding</keyword>
<feature type="region of interest" description="Disordered" evidence="12">
    <location>
        <begin position="544"/>
        <end position="574"/>
    </location>
</feature>
<evidence type="ECO:0000256" key="6">
    <source>
        <dbReference type="ARBA" id="ARBA00022806"/>
    </source>
</evidence>
<evidence type="ECO:0000256" key="7">
    <source>
        <dbReference type="ARBA" id="ARBA00022840"/>
    </source>
</evidence>
<dbReference type="InterPro" id="IPR027388">
    <property type="entry name" value="Ku70_bridge/pillars_dom_sf"/>
</dbReference>
<dbReference type="EMBL" id="HBGG01034142">
    <property type="protein sequence ID" value="CAD9215654.1"/>
    <property type="molecule type" value="Transcribed_RNA"/>
</dbReference>
<dbReference type="Pfam" id="PF03730">
    <property type="entry name" value="Ku_C"/>
    <property type="match status" value="1"/>
</dbReference>